<proteinExistence type="predicted"/>
<evidence type="ECO:0000259" key="1">
    <source>
        <dbReference type="SMART" id="SM00409"/>
    </source>
</evidence>
<dbReference type="SMART" id="SM00409">
    <property type="entry name" value="IG"/>
    <property type="match status" value="2"/>
</dbReference>
<name>A0ABQ8LB96_LABRO</name>
<keyword evidence="3" id="KW-1185">Reference proteome</keyword>
<dbReference type="PANTHER" id="PTHR21063:SF4">
    <property type="entry name" value="CD48 ANTIGEN-RELATED"/>
    <property type="match status" value="1"/>
</dbReference>
<dbReference type="Pfam" id="PF07686">
    <property type="entry name" value="V-set"/>
    <property type="match status" value="2"/>
</dbReference>
<dbReference type="InterPro" id="IPR036179">
    <property type="entry name" value="Ig-like_dom_sf"/>
</dbReference>
<dbReference type="EMBL" id="JACTAM010000037">
    <property type="protein sequence ID" value="KAI2648021.1"/>
    <property type="molecule type" value="Genomic_DNA"/>
</dbReference>
<dbReference type="InterPro" id="IPR013106">
    <property type="entry name" value="Ig_V-set"/>
</dbReference>
<dbReference type="InterPro" id="IPR013783">
    <property type="entry name" value="Ig-like_fold"/>
</dbReference>
<dbReference type="Proteomes" id="UP000830375">
    <property type="component" value="Unassembled WGS sequence"/>
</dbReference>
<accession>A0ABQ8LB96</accession>
<feature type="domain" description="Immunoglobulin" evidence="1">
    <location>
        <begin position="100"/>
        <end position="197"/>
    </location>
</feature>
<dbReference type="InterPro" id="IPR003599">
    <property type="entry name" value="Ig_sub"/>
</dbReference>
<feature type="domain" description="Immunoglobulin" evidence="1">
    <location>
        <begin position="208"/>
        <end position="309"/>
    </location>
</feature>
<protein>
    <submittedName>
        <fullName evidence="2">Contactin-3</fullName>
    </submittedName>
</protein>
<dbReference type="SUPFAM" id="SSF48726">
    <property type="entry name" value="Immunoglobulin"/>
    <property type="match status" value="2"/>
</dbReference>
<dbReference type="PANTHER" id="PTHR21063">
    <property type="entry name" value="LFA-3"/>
    <property type="match status" value="1"/>
</dbReference>
<comment type="caution">
    <text evidence="2">The sequence shown here is derived from an EMBL/GenBank/DDBJ whole genome shotgun (WGS) entry which is preliminary data.</text>
</comment>
<evidence type="ECO:0000313" key="3">
    <source>
        <dbReference type="Proteomes" id="UP000830375"/>
    </source>
</evidence>
<reference evidence="2 3" key="1">
    <citation type="submission" date="2022-01" db="EMBL/GenBank/DDBJ databases">
        <title>A high-quality chromosome-level genome assembly of rohu carp, Labeo rohita.</title>
        <authorList>
            <person name="Arick M.A. II"/>
            <person name="Hsu C.-Y."/>
            <person name="Magbanua Z."/>
            <person name="Pechanova O."/>
            <person name="Grover C."/>
            <person name="Miller E."/>
            <person name="Thrash A."/>
            <person name="Ezzel L."/>
            <person name="Alam S."/>
            <person name="Benzie J."/>
            <person name="Hamilton M."/>
            <person name="Karsi A."/>
            <person name="Lawrence M.L."/>
            <person name="Peterson D.G."/>
        </authorList>
    </citation>
    <scope>NUCLEOTIDE SEQUENCE [LARGE SCALE GENOMIC DNA]</scope>
    <source>
        <strain evidence="3">BAU-BD-2019</strain>
        <tissue evidence="2">Blood</tissue>
    </source>
</reference>
<sequence>MWDASGATKYSRTHYTPLGVINLDSDNTGDYSGLDDNADEMMLYWPQKEAQHHTDGLKPGVSVSLSNPCTSNLVEYLRIFSSSVLLSFVAGVFGADQYEVKSVSVMEGGSVTLDPDLTQIKQFNLIEWRFGDPVIAQYDGNDITYPSHTEIFRDRLQLDQTGSLTIMNMKTKHSGLYRLEISHSQGTSYRKFNVTVYESTSDAGKAEMKSMSLIEGNPVTLQTDVPQLYGDELIVWRFGDEGKLIAKVDIEAKSSPLYYDERFRDRLELENKTGSLIITNSRTTDSGLYTVKISSNKQKFYQTYFVTISGE</sequence>
<evidence type="ECO:0000313" key="2">
    <source>
        <dbReference type="EMBL" id="KAI2648021.1"/>
    </source>
</evidence>
<organism evidence="2 3">
    <name type="scientific">Labeo rohita</name>
    <name type="common">Indian major carp</name>
    <name type="synonym">Cyprinus rohita</name>
    <dbReference type="NCBI Taxonomy" id="84645"/>
    <lineage>
        <taxon>Eukaryota</taxon>
        <taxon>Metazoa</taxon>
        <taxon>Chordata</taxon>
        <taxon>Craniata</taxon>
        <taxon>Vertebrata</taxon>
        <taxon>Euteleostomi</taxon>
        <taxon>Actinopterygii</taxon>
        <taxon>Neopterygii</taxon>
        <taxon>Teleostei</taxon>
        <taxon>Ostariophysi</taxon>
        <taxon>Cypriniformes</taxon>
        <taxon>Cyprinidae</taxon>
        <taxon>Labeoninae</taxon>
        <taxon>Labeonini</taxon>
        <taxon>Labeo</taxon>
    </lineage>
</organism>
<gene>
    <name evidence="2" type="ORF">H4Q32_028978</name>
</gene>
<dbReference type="Gene3D" id="2.60.40.10">
    <property type="entry name" value="Immunoglobulins"/>
    <property type="match status" value="2"/>
</dbReference>